<dbReference type="RefSeq" id="WP_110795776.1">
    <property type="nucleotide sequence ID" value="NZ_KZ826483.1"/>
</dbReference>
<sequence length="329" mass="36268">MPLPKRQLGSHGPMVSSIGLGCMSFAGFFGATDDETSMECLAAADAAGIDFWDTSNLYGFGRSESVIGTYLKQTGAKVTVATKGGIVVKPERRFDNTEDHLRAELEKSLTRLNRDKVELYYIHRRDQSIAIEDVVETLMKFKSEGMIDAYGLSEVAPSTLRRAHAVAPCAAVQNEYSLWTRLPELGLIDTCTALGTAFIPFSPLARGMFGETSVAPETMDQNDWRAVSPRFTEPNYSYNRRQIDGFRSFCQSKGWTTAAGALAWVLDRGYHLIPIPGTRTAAHLSEWLGATDIHLTDADRTEIARLLPAGFAAGDRYSDAQMRGVERYC</sequence>
<proteinExistence type="predicted"/>
<protein>
    <submittedName>
        <fullName evidence="3">Aldo/keto reductase</fullName>
    </submittedName>
</protein>
<dbReference type="Gene3D" id="3.20.20.100">
    <property type="entry name" value="NADP-dependent oxidoreductase domain"/>
    <property type="match status" value="1"/>
</dbReference>
<evidence type="ECO:0000256" key="1">
    <source>
        <dbReference type="ARBA" id="ARBA00023002"/>
    </source>
</evidence>
<dbReference type="PANTHER" id="PTHR43625">
    <property type="entry name" value="AFLATOXIN B1 ALDEHYDE REDUCTASE"/>
    <property type="match status" value="1"/>
</dbReference>
<dbReference type="GO" id="GO:0005737">
    <property type="term" value="C:cytoplasm"/>
    <property type="evidence" value="ECO:0007669"/>
    <property type="project" value="TreeGrafter"/>
</dbReference>
<dbReference type="InterPro" id="IPR023210">
    <property type="entry name" value="NADP_OxRdtase_dom"/>
</dbReference>
<dbReference type="InterPro" id="IPR036812">
    <property type="entry name" value="NAD(P)_OxRdtase_dom_sf"/>
</dbReference>
<accession>A0A2V4MN22</accession>
<comment type="caution">
    <text evidence="3">The sequence shown here is derived from an EMBL/GenBank/DDBJ whole genome shotgun (WGS) entry which is preliminary data.</text>
</comment>
<dbReference type="Proteomes" id="UP000248012">
    <property type="component" value="Unassembled WGS sequence"/>
</dbReference>
<dbReference type="GO" id="GO:0016491">
    <property type="term" value="F:oxidoreductase activity"/>
    <property type="evidence" value="ECO:0007669"/>
    <property type="project" value="UniProtKB-KW"/>
</dbReference>
<dbReference type="EMBL" id="QFVT01000004">
    <property type="protein sequence ID" value="PYC48125.1"/>
    <property type="molecule type" value="Genomic_DNA"/>
</dbReference>
<dbReference type="OrthoDB" id="9803483at2"/>
<feature type="domain" description="NADP-dependent oxidoreductase" evidence="2">
    <location>
        <begin position="18"/>
        <end position="306"/>
    </location>
</feature>
<keyword evidence="4" id="KW-1185">Reference proteome</keyword>
<reference evidence="3 4" key="1">
    <citation type="submission" date="2018-05" db="EMBL/GenBank/DDBJ databases">
        <title>Oceanovita maritima gen. nov., sp. nov., a marine bacterium in the family Rhodobacteraceae isolated from surface seawater of Lundu port Xiamen, China.</title>
        <authorList>
            <person name="Hetharua B.H."/>
            <person name="Min D."/>
            <person name="Liao H."/>
            <person name="Tian Y."/>
        </authorList>
    </citation>
    <scope>NUCLEOTIDE SEQUENCE [LARGE SCALE GENOMIC DNA]</scope>
    <source>
        <strain evidence="3 4">FSX-11</strain>
    </source>
</reference>
<keyword evidence="1" id="KW-0560">Oxidoreductase</keyword>
<name>A0A2V4MN22_9RHOB</name>
<dbReference type="SUPFAM" id="SSF51430">
    <property type="entry name" value="NAD(P)-linked oxidoreductase"/>
    <property type="match status" value="1"/>
</dbReference>
<dbReference type="AlphaFoldDB" id="A0A2V4MN22"/>
<gene>
    <name evidence="3" type="ORF">DI396_07035</name>
</gene>
<evidence type="ECO:0000259" key="2">
    <source>
        <dbReference type="Pfam" id="PF00248"/>
    </source>
</evidence>
<dbReference type="Pfam" id="PF00248">
    <property type="entry name" value="Aldo_ket_red"/>
    <property type="match status" value="1"/>
</dbReference>
<dbReference type="PANTHER" id="PTHR43625:SF40">
    <property type="entry name" value="ALDO-KETO REDUCTASE YAKC [NADP(+)]"/>
    <property type="match status" value="1"/>
</dbReference>
<evidence type="ECO:0000313" key="3">
    <source>
        <dbReference type="EMBL" id="PYC48125.1"/>
    </source>
</evidence>
<dbReference type="PROSITE" id="PS51257">
    <property type="entry name" value="PROKAR_LIPOPROTEIN"/>
    <property type="match status" value="1"/>
</dbReference>
<organism evidence="3 4">
    <name type="scientific">Litorivita pollutaquae</name>
    <dbReference type="NCBI Taxonomy" id="2200892"/>
    <lineage>
        <taxon>Bacteria</taxon>
        <taxon>Pseudomonadati</taxon>
        <taxon>Pseudomonadota</taxon>
        <taxon>Alphaproteobacteria</taxon>
        <taxon>Rhodobacterales</taxon>
        <taxon>Paracoccaceae</taxon>
        <taxon>Litorivita</taxon>
    </lineage>
</organism>
<evidence type="ECO:0000313" key="4">
    <source>
        <dbReference type="Proteomes" id="UP000248012"/>
    </source>
</evidence>
<dbReference type="InterPro" id="IPR050791">
    <property type="entry name" value="Aldo-Keto_reductase"/>
</dbReference>